<name>A0A3G1L1U0_FORW1</name>
<evidence type="ECO:0000256" key="1">
    <source>
        <dbReference type="SAM" id="Phobius"/>
    </source>
</evidence>
<dbReference type="KEGG" id="fwa:DCMF_15055"/>
<dbReference type="PROSITE" id="PS50106">
    <property type="entry name" value="PDZ"/>
    <property type="match status" value="1"/>
</dbReference>
<dbReference type="EMBL" id="CP017634">
    <property type="protein sequence ID" value="ATW28627.1"/>
    <property type="molecule type" value="Genomic_DNA"/>
</dbReference>
<dbReference type="SMART" id="SM00228">
    <property type="entry name" value="PDZ"/>
    <property type="match status" value="1"/>
</dbReference>
<feature type="domain" description="PDZ" evidence="2">
    <location>
        <begin position="301"/>
        <end position="336"/>
    </location>
</feature>
<keyword evidence="1" id="KW-0812">Transmembrane</keyword>
<feature type="transmembrane region" description="Helical" evidence="1">
    <location>
        <begin position="244"/>
        <end position="263"/>
    </location>
</feature>
<dbReference type="InterPro" id="IPR041489">
    <property type="entry name" value="PDZ_6"/>
</dbReference>
<dbReference type="InterPro" id="IPR001478">
    <property type="entry name" value="PDZ"/>
</dbReference>
<dbReference type="AlphaFoldDB" id="A0A3G1L1U0"/>
<keyword evidence="1" id="KW-1133">Transmembrane helix</keyword>
<proteinExistence type="predicted"/>
<reference evidence="3 4" key="1">
    <citation type="submission" date="2016-10" db="EMBL/GenBank/DDBJ databases">
        <title>Complete Genome Sequence of Peptococcaceae strain DCMF.</title>
        <authorList>
            <person name="Edwards R.J."/>
            <person name="Holland S.I."/>
            <person name="Deshpande N.P."/>
            <person name="Wong Y.K."/>
            <person name="Ertan H."/>
            <person name="Manefield M."/>
            <person name="Russell T.L."/>
            <person name="Lee M.J."/>
        </authorList>
    </citation>
    <scope>NUCLEOTIDE SEQUENCE [LARGE SCALE GENOMIC DNA]</scope>
    <source>
        <strain evidence="3 4">DCMF</strain>
    </source>
</reference>
<feature type="transmembrane region" description="Helical" evidence="1">
    <location>
        <begin position="6"/>
        <end position="29"/>
    </location>
</feature>
<dbReference type="SUPFAM" id="SSF50156">
    <property type="entry name" value="PDZ domain-like"/>
    <property type="match status" value="1"/>
</dbReference>
<accession>A0A3G1L1U0</accession>
<protein>
    <recommendedName>
        <fullName evidence="2">PDZ domain-containing protein</fullName>
    </recommendedName>
</protein>
<keyword evidence="1" id="KW-0472">Membrane</keyword>
<feature type="transmembrane region" description="Helical" evidence="1">
    <location>
        <begin position="103"/>
        <end position="122"/>
    </location>
</feature>
<evidence type="ECO:0000259" key="2">
    <source>
        <dbReference type="PROSITE" id="PS50106"/>
    </source>
</evidence>
<gene>
    <name evidence="3" type="ORF">DCMF_15055</name>
</gene>
<keyword evidence="4" id="KW-1185">Reference proteome</keyword>
<dbReference type="Gene3D" id="2.30.42.10">
    <property type="match status" value="1"/>
</dbReference>
<dbReference type="Proteomes" id="UP000323521">
    <property type="component" value="Chromosome"/>
</dbReference>
<dbReference type="InterPro" id="IPR036034">
    <property type="entry name" value="PDZ_sf"/>
</dbReference>
<evidence type="ECO:0000313" key="4">
    <source>
        <dbReference type="Proteomes" id="UP000323521"/>
    </source>
</evidence>
<organism evidence="3 4">
    <name type="scientific">Formimonas warabiya</name>
    <dbReference type="NCBI Taxonomy" id="1761012"/>
    <lineage>
        <taxon>Bacteria</taxon>
        <taxon>Bacillati</taxon>
        <taxon>Bacillota</taxon>
        <taxon>Clostridia</taxon>
        <taxon>Eubacteriales</taxon>
        <taxon>Peptococcaceae</taxon>
        <taxon>Candidatus Formimonas</taxon>
    </lineage>
</organism>
<dbReference type="Pfam" id="PF17820">
    <property type="entry name" value="PDZ_6"/>
    <property type="match status" value="1"/>
</dbReference>
<sequence>MMVLQSFFRMILFSQDALFFWLIVLLVAFQYRKMQQSKEAWFGISGEPVWPHIGAAVLSGLVGGLAGSFLMVFVGVNLADIGIAWLWPLAIVLMLVHPRFLCFSYAGGLISLSYLLFGFPQVNVPQLMALVALLHLVEAILIFISGHVGAVPVYLKNRKGHVIGAFNLQKLWPIPIVALAAVSLPPDQLAGASINMPDWWPLLKPAGAALPDQLTYVMFPVMAALGYGDLAATSRPQEKTRRSAVYLFMFSFVLLGLAVAASYAGGTAFLAALFSPLGHELVIWLGQREELSGDPLYIQPEKGVLILDVLRNSPAHQLGLASGDIILHINGAEVNGKGDLAAALEESWGMVEVEWLEYPTRKYRRNQIRKPLHQEFGTILAPGSLDYAMVEFHTGGLLARWIRKR</sequence>
<feature type="transmembrane region" description="Helical" evidence="1">
    <location>
        <begin position="128"/>
        <end position="155"/>
    </location>
</feature>
<evidence type="ECO:0000313" key="3">
    <source>
        <dbReference type="EMBL" id="ATW28627.1"/>
    </source>
</evidence>
<feature type="transmembrane region" description="Helical" evidence="1">
    <location>
        <begin position="78"/>
        <end position="96"/>
    </location>
</feature>